<dbReference type="SUPFAM" id="SSF102705">
    <property type="entry name" value="NIF3 (NGG1p interacting factor 3)-like"/>
    <property type="match status" value="1"/>
</dbReference>
<dbReference type="PANTHER" id="PTHR41774">
    <property type="match status" value="1"/>
</dbReference>
<dbReference type="OrthoDB" id="15981at2759"/>
<dbReference type="STRING" id="240176.A8N6W1"/>
<dbReference type="RefSeq" id="XP_001830567.2">
    <property type="nucleotide sequence ID" value="XM_001830515.2"/>
</dbReference>
<dbReference type="PANTHER" id="PTHR41774:SF1">
    <property type="entry name" value="NGG1P INTERACTING FACTOR NIF3"/>
    <property type="match status" value="1"/>
</dbReference>
<dbReference type="GeneID" id="6007012"/>
<evidence type="ECO:0000256" key="1">
    <source>
        <dbReference type="ARBA" id="ARBA00020998"/>
    </source>
</evidence>
<dbReference type="AlphaFoldDB" id="A8N6W1"/>
<dbReference type="OMA" id="YDHCAWQ"/>
<dbReference type="Gene3D" id="3.30.70.120">
    <property type="match status" value="1"/>
</dbReference>
<organism evidence="2 3">
    <name type="scientific">Coprinopsis cinerea (strain Okayama-7 / 130 / ATCC MYA-4618 / FGSC 9003)</name>
    <name type="common">Inky cap fungus</name>
    <name type="synonym">Hormographiella aspergillata</name>
    <dbReference type="NCBI Taxonomy" id="240176"/>
    <lineage>
        <taxon>Eukaryota</taxon>
        <taxon>Fungi</taxon>
        <taxon>Dikarya</taxon>
        <taxon>Basidiomycota</taxon>
        <taxon>Agaricomycotina</taxon>
        <taxon>Agaricomycetes</taxon>
        <taxon>Agaricomycetidae</taxon>
        <taxon>Agaricales</taxon>
        <taxon>Agaricineae</taxon>
        <taxon>Psathyrellaceae</taxon>
        <taxon>Coprinopsis</taxon>
    </lineage>
</organism>
<gene>
    <name evidence="2" type="ORF">CC1G_06833</name>
</gene>
<dbReference type="InParanoid" id="A8N6W1"/>
<protein>
    <recommendedName>
        <fullName evidence="1">ATP phosphoribosyltransferase</fullName>
    </recommendedName>
</protein>
<dbReference type="InterPro" id="IPR036069">
    <property type="entry name" value="DUF34/NIF3_sf"/>
</dbReference>
<dbReference type="eggNOG" id="ENOG502S6WE">
    <property type="taxonomic scope" value="Eukaryota"/>
</dbReference>
<evidence type="ECO:0000313" key="3">
    <source>
        <dbReference type="Proteomes" id="UP000001861"/>
    </source>
</evidence>
<dbReference type="HOGENOM" id="CLU_120084_1_0_1"/>
<name>A8N6W1_COPC7</name>
<comment type="caution">
    <text evidence="2">The sequence shown here is derived from an EMBL/GenBank/DDBJ whole genome shotgun (WGS) entry which is preliminary data.</text>
</comment>
<keyword evidence="3" id="KW-1185">Reference proteome</keyword>
<proteinExistence type="predicted"/>
<sequence>MSPIIRYKLVFFVPRANTRSVLDKLFEKCPRFVGKIGDYEHCAFITPGTGQFKPVGDANPTIGSVGQVESVEEDRVEVVVNDQGQQEEIKTAIEELKKVHPYEEVAYDVYRVEGL</sequence>
<dbReference type="EMBL" id="AACS02000003">
    <property type="protein sequence ID" value="EAU91198.2"/>
    <property type="molecule type" value="Genomic_DNA"/>
</dbReference>
<evidence type="ECO:0000313" key="2">
    <source>
        <dbReference type="EMBL" id="EAU91198.2"/>
    </source>
</evidence>
<dbReference type="VEuPathDB" id="FungiDB:CC1G_06833"/>
<accession>A8N6W1</accession>
<reference evidence="2 3" key="1">
    <citation type="journal article" date="2010" name="Proc. Natl. Acad. Sci. U.S.A.">
        <title>Insights into evolution of multicellular fungi from the assembled chromosomes of the mushroom Coprinopsis cinerea (Coprinus cinereus).</title>
        <authorList>
            <person name="Stajich J.E."/>
            <person name="Wilke S.K."/>
            <person name="Ahren D."/>
            <person name="Au C.H."/>
            <person name="Birren B.W."/>
            <person name="Borodovsky M."/>
            <person name="Burns C."/>
            <person name="Canback B."/>
            <person name="Casselton L.A."/>
            <person name="Cheng C.K."/>
            <person name="Deng J."/>
            <person name="Dietrich F.S."/>
            <person name="Fargo D.C."/>
            <person name="Farman M.L."/>
            <person name="Gathman A.C."/>
            <person name="Goldberg J."/>
            <person name="Guigo R."/>
            <person name="Hoegger P.J."/>
            <person name="Hooker J.B."/>
            <person name="Huggins A."/>
            <person name="James T.Y."/>
            <person name="Kamada T."/>
            <person name="Kilaru S."/>
            <person name="Kodira C."/>
            <person name="Kues U."/>
            <person name="Kupfer D."/>
            <person name="Kwan H.S."/>
            <person name="Lomsadze A."/>
            <person name="Li W."/>
            <person name="Lilly W.W."/>
            <person name="Ma L.J."/>
            <person name="Mackey A.J."/>
            <person name="Manning G."/>
            <person name="Martin F."/>
            <person name="Muraguchi H."/>
            <person name="Natvig D.O."/>
            <person name="Palmerini H."/>
            <person name="Ramesh M.A."/>
            <person name="Rehmeyer C.J."/>
            <person name="Roe B.A."/>
            <person name="Shenoy N."/>
            <person name="Stanke M."/>
            <person name="Ter-Hovhannisyan V."/>
            <person name="Tunlid A."/>
            <person name="Velagapudi R."/>
            <person name="Vision T.J."/>
            <person name="Zeng Q."/>
            <person name="Zolan M.E."/>
            <person name="Pukkila P.J."/>
        </authorList>
    </citation>
    <scope>NUCLEOTIDE SEQUENCE [LARGE SCALE GENOMIC DNA]</scope>
    <source>
        <strain evidence="3">Okayama-7 / 130 / ATCC MYA-4618 / FGSC 9003</strain>
    </source>
</reference>
<dbReference type="Proteomes" id="UP000001861">
    <property type="component" value="Unassembled WGS sequence"/>
</dbReference>
<dbReference type="InterPro" id="IPR015867">
    <property type="entry name" value="N-reg_PII/ATP_PRibTrfase_C"/>
</dbReference>
<dbReference type="KEGG" id="cci:CC1G_06833"/>